<accession>A0A3S3SZ68</accession>
<evidence type="ECO:0000313" key="1">
    <source>
        <dbReference type="EMBL" id="RWX55358.1"/>
    </source>
</evidence>
<dbReference type="EMBL" id="RJLM01000004">
    <property type="protein sequence ID" value="RWX55358.1"/>
    <property type="molecule type" value="Genomic_DNA"/>
</dbReference>
<organism evidence="1 2">
    <name type="scientific">Photobacterium chitinilyticum</name>
    <dbReference type="NCBI Taxonomy" id="2485123"/>
    <lineage>
        <taxon>Bacteria</taxon>
        <taxon>Pseudomonadati</taxon>
        <taxon>Pseudomonadota</taxon>
        <taxon>Gammaproteobacteria</taxon>
        <taxon>Vibrionales</taxon>
        <taxon>Vibrionaceae</taxon>
        <taxon>Photobacterium</taxon>
    </lineage>
</organism>
<protein>
    <submittedName>
        <fullName evidence="1">Type II toxin-antitoxin system RelE/ParE family toxin</fullName>
    </submittedName>
</protein>
<name>A0A3S3SZ68_9GAMM</name>
<keyword evidence="2" id="KW-1185">Reference proteome</keyword>
<dbReference type="Proteomes" id="UP000287563">
    <property type="component" value="Unassembled WGS sequence"/>
</dbReference>
<dbReference type="RefSeq" id="WP_128784169.1">
    <property type="nucleotide sequence ID" value="NZ_RJLM01000004.1"/>
</dbReference>
<sequence>MTKLVKIEYTETFVKSVEQNIDYLSAYKPESMVIDDIESLVTFFEESVTQFPEMFKICHDLTLLGDYRFREVVKDGFRLLYSIEHVSDDEGIITGEVLVRTKNSLQEQLFNHCLLHR</sequence>
<gene>
    <name evidence="1" type="ORF">EDI28_12395</name>
</gene>
<comment type="caution">
    <text evidence="1">The sequence shown here is derived from an EMBL/GenBank/DDBJ whole genome shotgun (WGS) entry which is preliminary data.</text>
</comment>
<proteinExistence type="predicted"/>
<dbReference type="AlphaFoldDB" id="A0A3S3SZ68"/>
<reference evidence="1 2" key="1">
    <citation type="submission" date="2018-11" db="EMBL/GenBank/DDBJ databases">
        <title>Photobacterium sp. BEI247 sp. nov., a marine bacterium isolated from Yongle Blue Hole in the South China Sea.</title>
        <authorList>
            <person name="Wang X."/>
        </authorList>
    </citation>
    <scope>NUCLEOTIDE SEQUENCE [LARGE SCALE GENOMIC DNA]</scope>
    <source>
        <strain evidence="2">BEI247</strain>
    </source>
</reference>
<evidence type="ECO:0000313" key="2">
    <source>
        <dbReference type="Proteomes" id="UP000287563"/>
    </source>
</evidence>